<dbReference type="InterPro" id="IPR050515">
    <property type="entry name" value="Beta-lactam/transpept"/>
</dbReference>
<dbReference type="Pfam" id="PF00905">
    <property type="entry name" value="Transpeptidase"/>
    <property type="match status" value="1"/>
</dbReference>
<name>A0AAU8J624_9ACTN</name>
<accession>A0AAU8J624</accession>
<dbReference type="PANTHER" id="PTHR30627">
    <property type="entry name" value="PEPTIDOGLYCAN D,D-TRANSPEPTIDASE"/>
    <property type="match status" value="1"/>
</dbReference>
<dbReference type="RefSeq" id="WP_353946798.1">
    <property type="nucleotide sequence ID" value="NZ_CP159534.1"/>
</dbReference>
<keyword evidence="1" id="KW-0812">Transmembrane</keyword>
<dbReference type="SUPFAM" id="SSF56601">
    <property type="entry name" value="beta-lactamase/transpeptidase-like"/>
    <property type="match status" value="1"/>
</dbReference>
<dbReference type="PANTHER" id="PTHR30627:SF24">
    <property type="entry name" value="PENICILLIN-BINDING PROTEIN 4B"/>
    <property type="match status" value="1"/>
</dbReference>
<dbReference type="AlphaFoldDB" id="A0AAU8J624"/>
<proteinExistence type="predicted"/>
<reference evidence="3" key="1">
    <citation type="submission" date="2024-06" db="EMBL/GenBank/DDBJ databases">
        <title>Streptomyces sp. strain HUAS MG91 genome sequences.</title>
        <authorList>
            <person name="Mo P."/>
        </authorList>
    </citation>
    <scope>NUCLEOTIDE SEQUENCE</scope>
    <source>
        <strain evidence="3">HUAS MG91</strain>
    </source>
</reference>
<dbReference type="GO" id="GO:0008658">
    <property type="term" value="F:penicillin binding"/>
    <property type="evidence" value="ECO:0007669"/>
    <property type="project" value="InterPro"/>
</dbReference>
<dbReference type="GO" id="GO:0071555">
    <property type="term" value="P:cell wall organization"/>
    <property type="evidence" value="ECO:0007669"/>
    <property type="project" value="TreeGrafter"/>
</dbReference>
<dbReference type="EMBL" id="CP159534">
    <property type="protein sequence ID" value="XCJ75367.1"/>
    <property type="molecule type" value="Genomic_DNA"/>
</dbReference>
<evidence type="ECO:0000259" key="2">
    <source>
        <dbReference type="Pfam" id="PF00905"/>
    </source>
</evidence>
<keyword evidence="1" id="KW-1133">Transmembrane helix</keyword>
<evidence type="ECO:0000313" key="3">
    <source>
        <dbReference type="EMBL" id="XCJ75367.1"/>
    </source>
</evidence>
<gene>
    <name evidence="3" type="ORF">ABII15_37715</name>
</gene>
<keyword evidence="1" id="KW-0472">Membrane</keyword>
<organism evidence="3">
    <name type="scientific">Streptomyces tabacisoli</name>
    <dbReference type="NCBI Taxonomy" id="3156398"/>
    <lineage>
        <taxon>Bacteria</taxon>
        <taxon>Bacillati</taxon>
        <taxon>Actinomycetota</taxon>
        <taxon>Actinomycetes</taxon>
        <taxon>Kitasatosporales</taxon>
        <taxon>Streptomycetaceae</taxon>
        <taxon>Streptomyces</taxon>
    </lineage>
</organism>
<dbReference type="InterPro" id="IPR001460">
    <property type="entry name" value="PCN-bd_Tpept"/>
</dbReference>
<protein>
    <submittedName>
        <fullName evidence="3">Penicillin-binding transpeptidase domain-containing protein</fullName>
    </submittedName>
</protein>
<feature type="domain" description="Penicillin-binding protein transpeptidase" evidence="2">
    <location>
        <begin position="254"/>
        <end position="524"/>
    </location>
</feature>
<dbReference type="Gene3D" id="3.40.710.10">
    <property type="entry name" value="DD-peptidase/beta-lactamase superfamily"/>
    <property type="match status" value="1"/>
</dbReference>
<dbReference type="GO" id="GO:0071972">
    <property type="term" value="F:peptidoglycan L,D-transpeptidase activity"/>
    <property type="evidence" value="ECO:0007669"/>
    <property type="project" value="TreeGrafter"/>
</dbReference>
<dbReference type="InterPro" id="IPR012338">
    <property type="entry name" value="Beta-lactam/transpept-like"/>
</dbReference>
<sequence>MGDERQGTGGKRGLWIGGAVAVVALGAGGWALTAAGDPAPRTGPLSAAEIRGAADGFLDAWADGDAERAADRTDDAAAAARALRDYRERGHLTPERLTAGAPKGARVPFSVRARFSYEGGRAPVSYDSGLTVVRRAGDGEPVVAWRPAVLHPRLVGGARFEARETGPARVDALDRTGRPLDTRTFPSLAHVVDGQRGGYGGRAGGRPGVELRTAPGGQVLASVPEGAPGRVRTTIDARVQKAAEREVALRSDASLVVLKPSTGEILAVAGSGAKGADTALRGRLAPGSTMKMITASLLLEKKLAAPDRPHPCPKNASYGGWKFHNVDDFDIVGGTFRSSFAASCNTAFITQAGRIADDALSRQASDVFGIGERWSAGVDVFAGAVPVEHAASKAASMIGQGEVRMNPLTMASVVSTARTGEFRQPYLVAPDVDHRTLATAHRKLDPAAHAQLRDLLHTTATSGSASGSMAGLTGDIGAKTGSAEVIGQKKPNGWFAAWHGDLAASAVMRRGGRGGESSGPLVAAVLRSAR</sequence>
<evidence type="ECO:0000256" key="1">
    <source>
        <dbReference type="SAM" id="Phobius"/>
    </source>
</evidence>
<dbReference type="KEGG" id="stac:ABII15_37715"/>
<dbReference type="GO" id="GO:0005886">
    <property type="term" value="C:plasma membrane"/>
    <property type="evidence" value="ECO:0007669"/>
    <property type="project" value="TreeGrafter"/>
</dbReference>
<feature type="transmembrane region" description="Helical" evidence="1">
    <location>
        <begin position="12"/>
        <end position="32"/>
    </location>
</feature>